<protein>
    <submittedName>
        <fullName evidence="1">Uncharacterized protein</fullName>
    </submittedName>
</protein>
<reference evidence="1" key="2">
    <citation type="journal article" date="2015" name="Data Brief">
        <title>Shoot transcriptome of the giant reed, Arundo donax.</title>
        <authorList>
            <person name="Barrero R.A."/>
            <person name="Guerrero F.D."/>
            <person name="Moolhuijzen P."/>
            <person name="Goolsby J.A."/>
            <person name="Tidwell J."/>
            <person name="Bellgard S.E."/>
            <person name="Bellgard M.I."/>
        </authorList>
    </citation>
    <scope>NUCLEOTIDE SEQUENCE</scope>
    <source>
        <tissue evidence="1">Shoot tissue taken approximately 20 cm above the soil surface</tissue>
    </source>
</reference>
<evidence type="ECO:0000313" key="1">
    <source>
        <dbReference type="EMBL" id="JAD23754.1"/>
    </source>
</evidence>
<accession>A0A0A8YD51</accession>
<name>A0A0A8YD51_ARUDO</name>
<organism evidence="1">
    <name type="scientific">Arundo donax</name>
    <name type="common">Giant reed</name>
    <name type="synonym">Donax arundinaceus</name>
    <dbReference type="NCBI Taxonomy" id="35708"/>
    <lineage>
        <taxon>Eukaryota</taxon>
        <taxon>Viridiplantae</taxon>
        <taxon>Streptophyta</taxon>
        <taxon>Embryophyta</taxon>
        <taxon>Tracheophyta</taxon>
        <taxon>Spermatophyta</taxon>
        <taxon>Magnoliopsida</taxon>
        <taxon>Liliopsida</taxon>
        <taxon>Poales</taxon>
        <taxon>Poaceae</taxon>
        <taxon>PACMAD clade</taxon>
        <taxon>Arundinoideae</taxon>
        <taxon>Arundineae</taxon>
        <taxon>Arundo</taxon>
    </lineage>
</organism>
<dbReference type="AlphaFoldDB" id="A0A0A8YD51"/>
<dbReference type="EMBL" id="GBRH01274141">
    <property type="protein sequence ID" value="JAD23754.1"/>
    <property type="molecule type" value="Transcribed_RNA"/>
</dbReference>
<proteinExistence type="predicted"/>
<sequence>MKRLDSMMRWSNQRKVTRVLFQCSLLYLQNQVP</sequence>
<reference evidence="1" key="1">
    <citation type="submission" date="2014-09" db="EMBL/GenBank/DDBJ databases">
        <authorList>
            <person name="Magalhaes I.L.F."/>
            <person name="Oliveira U."/>
            <person name="Santos F.R."/>
            <person name="Vidigal T.H.D.A."/>
            <person name="Brescovit A.D."/>
            <person name="Santos A.J."/>
        </authorList>
    </citation>
    <scope>NUCLEOTIDE SEQUENCE</scope>
    <source>
        <tissue evidence="1">Shoot tissue taken approximately 20 cm above the soil surface</tissue>
    </source>
</reference>